<dbReference type="InterPro" id="IPR011990">
    <property type="entry name" value="TPR-like_helical_dom_sf"/>
</dbReference>
<accession>A0AAD6ZHJ0</accession>
<protein>
    <submittedName>
        <fullName evidence="1">Uncharacterized protein</fullName>
    </submittedName>
</protein>
<dbReference type="EMBL" id="JARIHO010000047">
    <property type="protein sequence ID" value="KAJ7323257.1"/>
    <property type="molecule type" value="Genomic_DNA"/>
</dbReference>
<evidence type="ECO:0000313" key="1">
    <source>
        <dbReference type="EMBL" id="KAJ7323257.1"/>
    </source>
</evidence>
<organism evidence="1 2">
    <name type="scientific">Mycena albidolilacea</name>
    <dbReference type="NCBI Taxonomy" id="1033008"/>
    <lineage>
        <taxon>Eukaryota</taxon>
        <taxon>Fungi</taxon>
        <taxon>Dikarya</taxon>
        <taxon>Basidiomycota</taxon>
        <taxon>Agaricomycotina</taxon>
        <taxon>Agaricomycetes</taxon>
        <taxon>Agaricomycetidae</taxon>
        <taxon>Agaricales</taxon>
        <taxon>Marasmiineae</taxon>
        <taxon>Mycenaceae</taxon>
        <taxon>Mycena</taxon>
    </lineage>
</organism>
<dbReference type="Proteomes" id="UP001218218">
    <property type="component" value="Unassembled WGS sequence"/>
</dbReference>
<dbReference type="SUPFAM" id="SSF48452">
    <property type="entry name" value="TPR-like"/>
    <property type="match status" value="1"/>
</dbReference>
<comment type="caution">
    <text evidence="1">The sequence shown here is derived from an EMBL/GenBank/DDBJ whole genome shotgun (WGS) entry which is preliminary data.</text>
</comment>
<proteinExistence type="predicted"/>
<reference evidence="1" key="1">
    <citation type="submission" date="2023-03" db="EMBL/GenBank/DDBJ databases">
        <title>Massive genome expansion in bonnet fungi (Mycena s.s.) driven by repeated elements and novel gene families across ecological guilds.</title>
        <authorList>
            <consortium name="Lawrence Berkeley National Laboratory"/>
            <person name="Harder C.B."/>
            <person name="Miyauchi S."/>
            <person name="Viragh M."/>
            <person name="Kuo A."/>
            <person name="Thoen E."/>
            <person name="Andreopoulos B."/>
            <person name="Lu D."/>
            <person name="Skrede I."/>
            <person name="Drula E."/>
            <person name="Henrissat B."/>
            <person name="Morin E."/>
            <person name="Kohler A."/>
            <person name="Barry K."/>
            <person name="LaButti K."/>
            <person name="Morin E."/>
            <person name="Salamov A."/>
            <person name="Lipzen A."/>
            <person name="Mereny Z."/>
            <person name="Hegedus B."/>
            <person name="Baldrian P."/>
            <person name="Stursova M."/>
            <person name="Weitz H."/>
            <person name="Taylor A."/>
            <person name="Grigoriev I.V."/>
            <person name="Nagy L.G."/>
            <person name="Martin F."/>
            <person name="Kauserud H."/>
        </authorList>
    </citation>
    <scope>NUCLEOTIDE SEQUENCE</scope>
    <source>
        <strain evidence="1">CBHHK002</strain>
    </source>
</reference>
<dbReference type="Gene3D" id="1.25.40.10">
    <property type="entry name" value="Tetratricopeptide repeat domain"/>
    <property type="match status" value="1"/>
</dbReference>
<keyword evidence="2" id="KW-1185">Reference proteome</keyword>
<name>A0AAD6ZHJ0_9AGAR</name>
<gene>
    <name evidence="1" type="ORF">DFH08DRAFT_887776</name>
</gene>
<sequence length="215" mass="24612">MGLKTWVASCDAILADLHLRENNLFAAKSLFEQSLKVALRAPEIKSFCLERLGNASHWGPVNSSLEWTTVFLVDSLKFKVKLGVYKALQFFGDIFLSLKDEHTATSLFTIALEGFTYMDVHRSRAECMQKLGDLFQRNGTFLKAVELWTTARPLFERALQVKQIENIDEKLVCIGDVQCQYKESLAHLETDNVPSLEDRLSRHQEQVDYSIRPRL</sequence>
<feature type="non-terminal residue" evidence="1">
    <location>
        <position position="215"/>
    </location>
</feature>
<dbReference type="AlphaFoldDB" id="A0AAD6ZHJ0"/>
<evidence type="ECO:0000313" key="2">
    <source>
        <dbReference type="Proteomes" id="UP001218218"/>
    </source>
</evidence>